<evidence type="ECO:0000259" key="1">
    <source>
        <dbReference type="Pfam" id="PF13472"/>
    </source>
</evidence>
<keyword evidence="3" id="KW-1185">Reference proteome</keyword>
<dbReference type="InterPro" id="IPR013830">
    <property type="entry name" value="SGNH_hydro"/>
</dbReference>
<dbReference type="CDD" id="cd01822">
    <property type="entry name" value="Lysophospholipase_L1_like"/>
    <property type="match status" value="1"/>
</dbReference>
<accession>A0A8E2QB30</accession>
<dbReference type="Proteomes" id="UP000235881">
    <property type="component" value="Unassembled WGS sequence"/>
</dbReference>
<dbReference type="RefSeq" id="WP_102829284.1">
    <property type="nucleotide sequence ID" value="NZ_CP065721.1"/>
</dbReference>
<dbReference type="PANTHER" id="PTHR30383">
    <property type="entry name" value="THIOESTERASE 1/PROTEASE 1/LYSOPHOSPHOLIPASE L1"/>
    <property type="match status" value="1"/>
</dbReference>
<reference evidence="2 3" key="1">
    <citation type="submission" date="2018-01" db="EMBL/GenBank/DDBJ databases">
        <title>Denitrification phenotypes of diverse strains of Pseudomonas stutzeri.</title>
        <authorList>
            <person name="Milligan D.A."/>
            <person name="Bergaust L."/>
            <person name="Bakken L.R."/>
            <person name="Frostegard A."/>
        </authorList>
    </citation>
    <scope>NUCLEOTIDE SEQUENCE [LARGE SCALE GENOMIC DNA]</scope>
    <source>
        <strain evidence="2 3">DSM 50238</strain>
    </source>
</reference>
<dbReference type="SUPFAM" id="SSF52266">
    <property type="entry name" value="SGNH hydrolase"/>
    <property type="match status" value="1"/>
</dbReference>
<name>A0A8E2QB30_9GAMM</name>
<dbReference type="PANTHER" id="PTHR30383:SF24">
    <property type="entry name" value="THIOESTERASE 1_PROTEASE 1_LYSOPHOSPHOLIPASE L1"/>
    <property type="match status" value="1"/>
</dbReference>
<gene>
    <name evidence="2" type="ORF">CXK95_15935</name>
</gene>
<dbReference type="InterPro" id="IPR051532">
    <property type="entry name" value="Ester_Hydrolysis_Enzymes"/>
</dbReference>
<evidence type="ECO:0000313" key="2">
    <source>
        <dbReference type="EMBL" id="PNF75527.1"/>
    </source>
</evidence>
<organism evidence="2 3">
    <name type="scientific">Stutzerimonas degradans</name>
    <dbReference type="NCBI Taxonomy" id="2968968"/>
    <lineage>
        <taxon>Bacteria</taxon>
        <taxon>Pseudomonadati</taxon>
        <taxon>Pseudomonadota</taxon>
        <taxon>Gammaproteobacteria</taxon>
        <taxon>Pseudomonadales</taxon>
        <taxon>Pseudomonadaceae</taxon>
        <taxon>Stutzerimonas</taxon>
    </lineage>
</organism>
<dbReference type="GO" id="GO:0004622">
    <property type="term" value="F:phosphatidylcholine lysophospholipase activity"/>
    <property type="evidence" value="ECO:0007669"/>
    <property type="project" value="TreeGrafter"/>
</dbReference>
<protein>
    <submittedName>
        <fullName evidence="2">Arylesterase</fullName>
    </submittedName>
</protein>
<proteinExistence type="predicted"/>
<dbReference type="AlphaFoldDB" id="A0A8E2QB30"/>
<feature type="domain" description="SGNH hydrolase-type esterase" evidence="1">
    <location>
        <begin position="26"/>
        <end position="186"/>
    </location>
</feature>
<dbReference type="InterPro" id="IPR036514">
    <property type="entry name" value="SGNH_hydro_sf"/>
</dbReference>
<dbReference type="EMBL" id="POUK01000006">
    <property type="protein sequence ID" value="PNF75527.1"/>
    <property type="molecule type" value="Genomic_DNA"/>
</dbReference>
<dbReference type="Pfam" id="PF13472">
    <property type="entry name" value="Lipase_GDSL_2"/>
    <property type="match status" value="1"/>
</dbReference>
<dbReference type="Gene3D" id="3.40.50.1110">
    <property type="entry name" value="SGNH hydrolase"/>
    <property type="match status" value="1"/>
</dbReference>
<evidence type="ECO:0000313" key="3">
    <source>
        <dbReference type="Proteomes" id="UP000235881"/>
    </source>
</evidence>
<sequence length="205" mass="21869">MRSWLKGGVLLLVMWAQGALAGTVLVVGDSISAAFGLETSQGWVHLLQQRLAEQARPRSVVNASISGNTSAGGLARLPTLLAEHRPEVVILELGGNDGLRGQSPAQLKQNLAAMIEQSQQADAQVLLLGMRLPPNYGRRYTEAFARVYHELADERDVALVPFVLEGVAGEPGMMQGDGVHPTASAQAQLLDNVWPALAPLLAPQR</sequence>
<comment type="caution">
    <text evidence="2">The sequence shown here is derived from an EMBL/GenBank/DDBJ whole genome shotgun (WGS) entry which is preliminary data.</text>
</comment>